<comment type="caution">
    <text evidence="6">The sequence shown here is derived from an EMBL/GenBank/DDBJ whole genome shotgun (WGS) entry which is preliminary data.</text>
</comment>
<keyword evidence="7" id="KW-1185">Reference proteome</keyword>
<organism evidence="6 7">
    <name type="scientific">Massariosphaeria phaeospora</name>
    <dbReference type="NCBI Taxonomy" id="100035"/>
    <lineage>
        <taxon>Eukaryota</taxon>
        <taxon>Fungi</taxon>
        <taxon>Dikarya</taxon>
        <taxon>Ascomycota</taxon>
        <taxon>Pezizomycotina</taxon>
        <taxon>Dothideomycetes</taxon>
        <taxon>Pleosporomycetidae</taxon>
        <taxon>Pleosporales</taxon>
        <taxon>Pleosporales incertae sedis</taxon>
        <taxon>Massariosphaeria</taxon>
    </lineage>
</organism>
<evidence type="ECO:0000313" key="6">
    <source>
        <dbReference type="EMBL" id="KAF2873884.1"/>
    </source>
</evidence>
<dbReference type="GO" id="GO:0007266">
    <property type="term" value="P:Rho protein signal transduction"/>
    <property type="evidence" value="ECO:0007669"/>
    <property type="project" value="InterPro"/>
</dbReference>
<comment type="function">
    <text evidence="4">Regulates the GDP/GTP exchange reaction of the Rho proteins by inhibiting the dissociation of GDP from them, and the subsequent binding of GTP to them.</text>
</comment>
<reference evidence="6 7" key="1">
    <citation type="submission" date="2020-01" db="EMBL/GenBank/DDBJ databases">
        <authorList>
            <consortium name="DOE Joint Genome Institute"/>
            <person name="Haridas S."/>
            <person name="Albert R."/>
            <person name="Binder M."/>
            <person name="Bloem J."/>
            <person name="Labutti K."/>
            <person name="Salamov A."/>
            <person name="Andreopoulos B."/>
            <person name="Baker S.E."/>
            <person name="Barry K."/>
            <person name="Bills G."/>
            <person name="Bluhm B.H."/>
            <person name="Cannon C."/>
            <person name="Castanera R."/>
            <person name="Culley D.E."/>
            <person name="Daum C."/>
            <person name="Ezra D."/>
            <person name="Gonzalez J.B."/>
            <person name="Henrissat B."/>
            <person name="Kuo A."/>
            <person name="Liang C."/>
            <person name="Lipzen A."/>
            <person name="Lutzoni F."/>
            <person name="Magnuson J."/>
            <person name="Mondo S."/>
            <person name="Nolan M."/>
            <person name="Ohm R."/>
            <person name="Pangilinan J."/>
            <person name="Park H.-J.H."/>
            <person name="Ramirez L."/>
            <person name="Alfaro M."/>
            <person name="Sun H."/>
            <person name="Tritt A."/>
            <person name="Yoshinaga Y."/>
            <person name="Zwiers L.-H.L."/>
            <person name="Turgeon B.G."/>
            <person name="Goodwin S.B."/>
            <person name="Spatafora J.W."/>
            <person name="Crous P.W."/>
            <person name="Grigoriev I.V."/>
        </authorList>
    </citation>
    <scope>NUCLEOTIDE SEQUENCE [LARGE SCALE GENOMIC DNA]</scope>
    <source>
        <strain evidence="6 7">CBS 611.86</strain>
    </source>
</reference>
<dbReference type="GO" id="GO:0005829">
    <property type="term" value="C:cytosol"/>
    <property type="evidence" value="ECO:0007669"/>
    <property type="project" value="TreeGrafter"/>
</dbReference>
<sequence>MADKEDLTPEQTAGFKVGEKKTIDQYQELDQNDESLRKWKESLGLGTGKDISDKSDPRKCIILSLGLEVEGRPDIIIDLHSPEAVNTLKDRPFTIKEGAQFRMKATFKVQHEILSGLKYVQVVKRGMSHKMQEMMGSYGPSTEEKPFYEKKFEADTAPTGMLGRGSYKVVSRFVDDDNQTHLQFDWSFDVKKDW</sequence>
<dbReference type="InterPro" id="IPR024792">
    <property type="entry name" value="RhoGDI_dom_sf"/>
</dbReference>
<dbReference type="FunFam" id="2.70.50.30:FF:000001">
    <property type="entry name" value="Rho GDP-dissociation inhibitor 1"/>
    <property type="match status" value="1"/>
</dbReference>
<evidence type="ECO:0000256" key="5">
    <source>
        <dbReference type="ARBA" id="ARBA00071407"/>
    </source>
</evidence>
<dbReference type="GO" id="GO:0005094">
    <property type="term" value="F:Rho GDP-dissociation inhibitor activity"/>
    <property type="evidence" value="ECO:0007669"/>
    <property type="project" value="InterPro"/>
</dbReference>
<dbReference type="PANTHER" id="PTHR10980">
    <property type="entry name" value="RHO GDP-DISSOCIATION INHIBITOR"/>
    <property type="match status" value="1"/>
</dbReference>
<evidence type="ECO:0000313" key="7">
    <source>
        <dbReference type="Proteomes" id="UP000481861"/>
    </source>
</evidence>
<comment type="subcellular location">
    <subcellularLocation>
        <location evidence="1">Cytoplasm</location>
    </subcellularLocation>
</comment>
<proteinExistence type="inferred from homology"/>
<gene>
    <name evidence="6" type="ORF">BDV95DRAFT_356089</name>
</gene>
<dbReference type="AlphaFoldDB" id="A0A7C8MP33"/>
<name>A0A7C8MP33_9PLEO</name>
<dbReference type="Proteomes" id="UP000481861">
    <property type="component" value="Unassembled WGS sequence"/>
</dbReference>
<dbReference type="SUPFAM" id="SSF81296">
    <property type="entry name" value="E set domains"/>
    <property type="match status" value="1"/>
</dbReference>
<evidence type="ECO:0000256" key="2">
    <source>
        <dbReference type="ARBA" id="ARBA00009758"/>
    </source>
</evidence>
<comment type="similarity">
    <text evidence="2">Belongs to the Rho GDI family.</text>
</comment>
<dbReference type="EMBL" id="JAADJZ010000007">
    <property type="protein sequence ID" value="KAF2873884.1"/>
    <property type="molecule type" value="Genomic_DNA"/>
</dbReference>
<evidence type="ECO:0000256" key="3">
    <source>
        <dbReference type="ARBA" id="ARBA00022490"/>
    </source>
</evidence>
<protein>
    <recommendedName>
        <fullName evidence="5">Rho GDP-dissociation inhibitor</fullName>
    </recommendedName>
</protein>
<accession>A0A7C8MP33</accession>
<keyword evidence="3" id="KW-0963">Cytoplasm</keyword>
<dbReference type="OrthoDB" id="1683373at2759"/>
<dbReference type="InterPro" id="IPR014756">
    <property type="entry name" value="Ig_E-set"/>
</dbReference>
<dbReference type="Gene3D" id="2.70.50.30">
    <property type="entry name" value="Coagulation Factor XIII, subunit A, domain 1"/>
    <property type="match status" value="1"/>
</dbReference>
<dbReference type="GO" id="GO:0016020">
    <property type="term" value="C:membrane"/>
    <property type="evidence" value="ECO:0007669"/>
    <property type="project" value="TreeGrafter"/>
</dbReference>
<dbReference type="InterPro" id="IPR000406">
    <property type="entry name" value="Rho_GDI"/>
</dbReference>
<evidence type="ECO:0000256" key="4">
    <source>
        <dbReference type="ARBA" id="ARBA00054143"/>
    </source>
</evidence>
<dbReference type="Pfam" id="PF02115">
    <property type="entry name" value="Rho_GDI"/>
    <property type="match status" value="1"/>
</dbReference>
<evidence type="ECO:0000256" key="1">
    <source>
        <dbReference type="ARBA" id="ARBA00004496"/>
    </source>
</evidence>
<dbReference type="PANTHER" id="PTHR10980:SF3">
    <property type="entry name" value="LD16419P"/>
    <property type="match status" value="1"/>
</dbReference>